<dbReference type="RefSeq" id="WP_179789117.1">
    <property type="nucleotide sequence ID" value="NZ_BAAARR010000001.1"/>
</dbReference>
<accession>A0A852ZQ37</accession>
<dbReference type="EMBL" id="JACBZH010000001">
    <property type="protein sequence ID" value="NYH91559.1"/>
    <property type="molecule type" value="Genomic_DNA"/>
</dbReference>
<keyword evidence="3" id="KW-1185">Reference proteome</keyword>
<comment type="caution">
    <text evidence="2">The sequence shown here is derived from an EMBL/GenBank/DDBJ whole genome shotgun (WGS) entry which is preliminary data.</text>
</comment>
<protein>
    <submittedName>
        <fullName evidence="2">Uncharacterized protein</fullName>
    </submittedName>
</protein>
<keyword evidence="1" id="KW-1133">Transmembrane helix</keyword>
<evidence type="ECO:0000313" key="3">
    <source>
        <dbReference type="Proteomes" id="UP000579605"/>
    </source>
</evidence>
<feature type="transmembrane region" description="Helical" evidence="1">
    <location>
        <begin position="25"/>
        <end position="46"/>
    </location>
</feature>
<proteinExistence type="predicted"/>
<keyword evidence="1" id="KW-0812">Transmembrane</keyword>
<evidence type="ECO:0000313" key="2">
    <source>
        <dbReference type="EMBL" id="NYH91559.1"/>
    </source>
</evidence>
<evidence type="ECO:0000256" key="1">
    <source>
        <dbReference type="SAM" id="Phobius"/>
    </source>
</evidence>
<name>A0A852ZQ37_9ACTN</name>
<keyword evidence="1" id="KW-0472">Membrane</keyword>
<sequence>MDPPAGHAYALRFGRPQDNPTRVSVGMLALNLALFSAGVAVVRLGARRLRSHL</sequence>
<dbReference type="AlphaFoldDB" id="A0A852ZQ37"/>
<gene>
    <name evidence="2" type="ORF">F4554_004197</name>
</gene>
<reference evidence="2 3" key="1">
    <citation type="submission" date="2020-07" db="EMBL/GenBank/DDBJ databases">
        <title>Sequencing the genomes of 1000 actinobacteria strains.</title>
        <authorList>
            <person name="Klenk H.-P."/>
        </authorList>
    </citation>
    <scope>NUCLEOTIDE SEQUENCE [LARGE SCALE GENOMIC DNA]</scope>
    <source>
        <strain evidence="2 3">DSM 18448</strain>
    </source>
</reference>
<dbReference type="Proteomes" id="UP000579605">
    <property type="component" value="Unassembled WGS sequence"/>
</dbReference>
<organism evidence="2 3">
    <name type="scientific">Actinopolymorpha rutila</name>
    <dbReference type="NCBI Taxonomy" id="446787"/>
    <lineage>
        <taxon>Bacteria</taxon>
        <taxon>Bacillati</taxon>
        <taxon>Actinomycetota</taxon>
        <taxon>Actinomycetes</taxon>
        <taxon>Propionibacteriales</taxon>
        <taxon>Actinopolymorphaceae</taxon>
        <taxon>Actinopolymorpha</taxon>
    </lineage>
</organism>